<comment type="caution">
    <text evidence="1">The sequence shown here is derived from an EMBL/GenBank/DDBJ whole genome shotgun (WGS) entry which is preliminary data.</text>
</comment>
<accession>A0ABD2JU67</accession>
<organism evidence="1 2">
    <name type="scientific">Heterodera schachtii</name>
    <name type="common">Sugarbeet cyst nematode worm</name>
    <name type="synonym">Tylenchus schachtii</name>
    <dbReference type="NCBI Taxonomy" id="97005"/>
    <lineage>
        <taxon>Eukaryota</taxon>
        <taxon>Metazoa</taxon>
        <taxon>Ecdysozoa</taxon>
        <taxon>Nematoda</taxon>
        <taxon>Chromadorea</taxon>
        <taxon>Rhabditida</taxon>
        <taxon>Tylenchina</taxon>
        <taxon>Tylenchomorpha</taxon>
        <taxon>Tylenchoidea</taxon>
        <taxon>Heteroderidae</taxon>
        <taxon>Heteroderinae</taxon>
        <taxon>Heterodera</taxon>
    </lineage>
</organism>
<name>A0ABD2JU67_HETSC</name>
<gene>
    <name evidence="1" type="ORF">niasHS_004814</name>
</gene>
<reference evidence="1 2" key="1">
    <citation type="submission" date="2024-10" db="EMBL/GenBank/DDBJ databases">
        <authorList>
            <person name="Kim D."/>
        </authorList>
    </citation>
    <scope>NUCLEOTIDE SEQUENCE [LARGE SCALE GENOMIC DNA]</scope>
    <source>
        <strain evidence="1">Taebaek</strain>
    </source>
</reference>
<dbReference type="EMBL" id="JBICCN010000096">
    <property type="protein sequence ID" value="KAL3094129.1"/>
    <property type="molecule type" value="Genomic_DNA"/>
</dbReference>
<evidence type="ECO:0000313" key="2">
    <source>
        <dbReference type="Proteomes" id="UP001620645"/>
    </source>
</evidence>
<dbReference type="AlphaFoldDB" id="A0ABD2JU67"/>
<sequence length="123" mass="14235">MPQKQRLEMNWYRKGRFSVSNSQLYSLNFSTCWELDNGRSNAEFCDNRLSRRFFGGCLFTTPYYGIQSSSESFSVLSFLTQFVGISKSIQIAPFKEVLDGLIKQWEQFFPSPTPPPFPSLGKY</sequence>
<dbReference type="Proteomes" id="UP001620645">
    <property type="component" value="Unassembled WGS sequence"/>
</dbReference>
<proteinExistence type="predicted"/>
<keyword evidence="2" id="KW-1185">Reference proteome</keyword>
<protein>
    <submittedName>
        <fullName evidence="1">Uncharacterized protein</fullName>
    </submittedName>
</protein>
<evidence type="ECO:0000313" key="1">
    <source>
        <dbReference type="EMBL" id="KAL3094129.1"/>
    </source>
</evidence>